<accession>A0ABN7VIM5</accession>
<keyword evidence="2" id="KW-1185">Reference proteome</keyword>
<comment type="caution">
    <text evidence="1">The sequence shown here is derived from an EMBL/GenBank/DDBJ whole genome shotgun (WGS) entry which is preliminary data.</text>
</comment>
<reference evidence="1 2" key="1">
    <citation type="submission" date="2021-06" db="EMBL/GenBank/DDBJ databases">
        <authorList>
            <person name="Kallberg Y."/>
            <person name="Tangrot J."/>
            <person name="Rosling A."/>
        </authorList>
    </citation>
    <scope>NUCLEOTIDE SEQUENCE [LARGE SCALE GENOMIC DNA]</scope>
    <source>
        <strain evidence="1 2">120-4 pot B 10/14</strain>
    </source>
</reference>
<evidence type="ECO:0000313" key="1">
    <source>
        <dbReference type="EMBL" id="CAG8772988.1"/>
    </source>
</evidence>
<proteinExistence type="predicted"/>
<gene>
    <name evidence="1" type="ORF">GMARGA_LOCUS18737</name>
</gene>
<protein>
    <submittedName>
        <fullName evidence="1">29716_t:CDS:1</fullName>
    </submittedName>
</protein>
<sequence length="82" mass="9823">MNDTTTRLIGMKNDPFEWHKITNPIWSPSLHKIWRIVVGKNSPMPVLYYLDELGPRRPFVREQLMHIKEKPMLPPRWVLEDS</sequence>
<organism evidence="1 2">
    <name type="scientific">Gigaspora margarita</name>
    <dbReference type="NCBI Taxonomy" id="4874"/>
    <lineage>
        <taxon>Eukaryota</taxon>
        <taxon>Fungi</taxon>
        <taxon>Fungi incertae sedis</taxon>
        <taxon>Mucoromycota</taxon>
        <taxon>Glomeromycotina</taxon>
        <taxon>Glomeromycetes</taxon>
        <taxon>Diversisporales</taxon>
        <taxon>Gigasporaceae</taxon>
        <taxon>Gigaspora</taxon>
    </lineage>
</organism>
<dbReference type="EMBL" id="CAJVQB010015183">
    <property type="protein sequence ID" value="CAG8772988.1"/>
    <property type="molecule type" value="Genomic_DNA"/>
</dbReference>
<dbReference type="Proteomes" id="UP000789901">
    <property type="component" value="Unassembled WGS sequence"/>
</dbReference>
<name>A0ABN7VIM5_GIGMA</name>
<evidence type="ECO:0000313" key="2">
    <source>
        <dbReference type="Proteomes" id="UP000789901"/>
    </source>
</evidence>